<dbReference type="EMBL" id="BIXY01000005">
    <property type="protein sequence ID" value="GCF07020.1"/>
    <property type="molecule type" value="Genomic_DNA"/>
</dbReference>
<feature type="transmembrane region" description="Helical" evidence="5">
    <location>
        <begin position="107"/>
        <end position="125"/>
    </location>
</feature>
<keyword evidence="2 5" id="KW-0812">Transmembrane</keyword>
<protein>
    <submittedName>
        <fullName evidence="7">Tetracycline resistance MFS efflux pump</fullName>
    </submittedName>
</protein>
<dbReference type="SUPFAM" id="SSF103473">
    <property type="entry name" value="MFS general substrate transporter"/>
    <property type="match status" value="1"/>
</dbReference>
<organism evidence="7 8">
    <name type="scientific">Dictyobacter arantiisoli</name>
    <dbReference type="NCBI Taxonomy" id="2014874"/>
    <lineage>
        <taxon>Bacteria</taxon>
        <taxon>Bacillati</taxon>
        <taxon>Chloroflexota</taxon>
        <taxon>Ktedonobacteria</taxon>
        <taxon>Ktedonobacterales</taxon>
        <taxon>Dictyobacteraceae</taxon>
        <taxon>Dictyobacter</taxon>
    </lineage>
</organism>
<feature type="domain" description="Major facilitator superfamily (MFS) profile" evidence="6">
    <location>
        <begin position="41"/>
        <end position="433"/>
    </location>
</feature>
<proteinExistence type="predicted"/>
<feature type="transmembrane region" description="Helical" evidence="5">
    <location>
        <begin position="131"/>
        <end position="153"/>
    </location>
</feature>
<dbReference type="InterPro" id="IPR010291">
    <property type="entry name" value="Ion_channel_UNC-93"/>
</dbReference>
<dbReference type="GO" id="GO:0022857">
    <property type="term" value="F:transmembrane transporter activity"/>
    <property type="evidence" value="ECO:0007669"/>
    <property type="project" value="InterPro"/>
</dbReference>
<dbReference type="PROSITE" id="PS50850">
    <property type="entry name" value="MFS"/>
    <property type="match status" value="1"/>
</dbReference>
<dbReference type="Proteomes" id="UP000322530">
    <property type="component" value="Unassembled WGS sequence"/>
</dbReference>
<evidence type="ECO:0000256" key="4">
    <source>
        <dbReference type="ARBA" id="ARBA00023136"/>
    </source>
</evidence>
<dbReference type="InterPro" id="IPR011701">
    <property type="entry name" value="MFS"/>
</dbReference>
<evidence type="ECO:0000259" key="6">
    <source>
        <dbReference type="PROSITE" id="PS50850"/>
    </source>
</evidence>
<feature type="transmembrane region" description="Helical" evidence="5">
    <location>
        <begin position="41"/>
        <end position="63"/>
    </location>
</feature>
<gene>
    <name evidence="7" type="ORF">KDI_05840</name>
</gene>
<feature type="transmembrane region" description="Helical" evidence="5">
    <location>
        <begin position="289"/>
        <end position="309"/>
    </location>
</feature>
<feature type="transmembrane region" description="Helical" evidence="5">
    <location>
        <begin position="248"/>
        <end position="269"/>
    </location>
</feature>
<dbReference type="GO" id="GO:0005886">
    <property type="term" value="C:plasma membrane"/>
    <property type="evidence" value="ECO:0007669"/>
    <property type="project" value="UniProtKB-SubCell"/>
</dbReference>
<evidence type="ECO:0000256" key="5">
    <source>
        <dbReference type="SAM" id="Phobius"/>
    </source>
</evidence>
<feature type="transmembrane region" description="Helical" evidence="5">
    <location>
        <begin position="321"/>
        <end position="339"/>
    </location>
</feature>
<name>A0A5A5T6D6_9CHLR</name>
<accession>A0A5A5T6D6</accession>
<keyword evidence="4 5" id="KW-0472">Membrane</keyword>
<evidence type="ECO:0000256" key="1">
    <source>
        <dbReference type="ARBA" id="ARBA00004651"/>
    </source>
</evidence>
<feature type="transmembrane region" description="Helical" evidence="5">
    <location>
        <begin position="380"/>
        <end position="397"/>
    </location>
</feature>
<sequence>MEFIHTMPSEDAITPEMEIEISAGAITTSPPVTPEKQISKALYILPACLALIMTGFGIIIPVFPQRLESLGLGSETLALMEGAFGLGTFLFSTPMGIMANRIGRKPLVLLALSGFIVTNLLLAFVNTPVLFILVRFLEGTLVAGFMPASMAMIGDAVPLSKQGRWIGVMTSAQSGGIALGPAIGGILYQSWGFRSPFLLSAGIALIASLLALMLLPETLPEQVRAQALERKAEKQRGETRRAANTPGLFHLAWLFAALLLIDFGSLFVFPFSLPQYPFFFQHTLHYGAAQYGLIISAYGLTVAIFPLVLGRLSDALPKKWLVVLGCLFGGGLNLGMLFLHSYPLLLAASAITGIGSALLMPALGTLYLSETNDQNRSQVMGIRSTAISLALLIGPLAQAAISPLITPPITFTIATGVSLLITLFAIMALKNPQNVPMAEKMQNIV</sequence>
<dbReference type="CDD" id="cd17325">
    <property type="entry name" value="MFS_MdtG_SLC18_like"/>
    <property type="match status" value="1"/>
</dbReference>
<evidence type="ECO:0000313" key="8">
    <source>
        <dbReference type="Proteomes" id="UP000322530"/>
    </source>
</evidence>
<reference evidence="7 8" key="1">
    <citation type="submission" date="2019-01" db="EMBL/GenBank/DDBJ databases">
        <title>Draft genome sequence of Dictyobacter sp. Uno17.</title>
        <authorList>
            <person name="Wang C.M."/>
            <person name="Zheng Y."/>
            <person name="Sakai Y."/>
            <person name="Abe K."/>
            <person name="Yokota A."/>
            <person name="Yabe S."/>
        </authorList>
    </citation>
    <scope>NUCLEOTIDE SEQUENCE [LARGE SCALE GENOMIC DNA]</scope>
    <source>
        <strain evidence="7 8">Uno17</strain>
    </source>
</reference>
<feature type="transmembrane region" description="Helical" evidence="5">
    <location>
        <begin position="165"/>
        <end position="191"/>
    </location>
</feature>
<dbReference type="AlphaFoldDB" id="A0A5A5T6D6"/>
<feature type="transmembrane region" description="Helical" evidence="5">
    <location>
        <begin position="409"/>
        <end position="429"/>
    </location>
</feature>
<dbReference type="PANTHER" id="PTHR42718:SF35">
    <property type="entry name" value="BLL0718 PROTEIN"/>
    <property type="match status" value="1"/>
</dbReference>
<keyword evidence="8" id="KW-1185">Reference proteome</keyword>
<dbReference type="PRINTS" id="PR01035">
    <property type="entry name" value="TCRTETA"/>
</dbReference>
<dbReference type="Pfam" id="PF07690">
    <property type="entry name" value="MFS_1"/>
    <property type="match status" value="1"/>
</dbReference>
<comment type="caution">
    <text evidence="7">The sequence shown here is derived from an EMBL/GenBank/DDBJ whole genome shotgun (WGS) entry which is preliminary data.</text>
</comment>
<feature type="transmembrane region" description="Helical" evidence="5">
    <location>
        <begin position="83"/>
        <end position="100"/>
    </location>
</feature>
<keyword evidence="3 5" id="KW-1133">Transmembrane helix</keyword>
<dbReference type="Gene3D" id="1.20.1720.10">
    <property type="entry name" value="Multidrug resistance protein D"/>
    <property type="match status" value="1"/>
</dbReference>
<dbReference type="InterPro" id="IPR001958">
    <property type="entry name" value="Tet-R_TetA/multi-R_MdtG-like"/>
</dbReference>
<evidence type="ECO:0000256" key="2">
    <source>
        <dbReference type="ARBA" id="ARBA00022692"/>
    </source>
</evidence>
<feature type="transmembrane region" description="Helical" evidence="5">
    <location>
        <begin position="197"/>
        <end position="215"/>
    </location>
</feature>
<feature type="transmembrane region" description="Helical" evidence="5">
    <location>
        <begin position="345"/>
        <end position="368"/>
    </location>
</feature>
<dbReference type="PANTHER" id="PTHR42718">
    <property type="entry name" value="MAJOR FACILITATOR SUPERFAMILY MULTIDRUG TRANSPORTER MFSC"/>
    <property type="match status" value="1"/>
</dbReference>
<evidence type="ECO:0000256" key="3">
    <source>
        <dbReference type="ARBA" id="ARBA00022989"/>
    </source>
</evidence>
<dbReference type="InterPro" id="IPR020846">
    <property type="entry name" value="MFS_dom"/>
</dbReference>
<evidence type="ECO:0000313" key="7">
    <source>
        <dbReference type="EMBL" id="GCF07020.1"/>
    </source>
</evidence>
<dbReference type="Gene3D" id="1.20.1250.20">
    <property type="entry name" value="MFS general substrate transporter like domains"/>
    <property type="match status" value="1"/>
</dbReference>
<dbReference type="InterPro" id="IPR036259">
    <property type="entry name" value="MFS_trans_sf"/>
</dbReference>
<comment type="subcellular location">
    <subcellularLocation>
        <location evidence="1">Cell membrane</location>
        <topology evidence="1">Multi-pass membrane protein</topology>
    </subcellularLocation>
</comment>
<dbReference type="Pfam" id="PF05978">
    <property type="entry name" value="UNC-93"/>
    <property type="match status" value="1"/>
</dbReference>